<dbReference type="EMBL" id="BK032865">
    <property type="protein sequence ID" value="DAF64660.1"/>
    <property type="molecule type" value="Genomic_DNA"/>
</dbReference>
<keyword evidence="2" id="KW-0648">Protein biosynthesis</keyword>
<dbReference type="Pfam" id="PF08769">
    <property type="entry name" value="Spo0A_C"/>
    <property type="match status" value="1"/>
</dbReference>
<organism evidence="2">
    <name type="scientific">Podoviridae sp. ct90d35</name>
    <dbReference type="NCBI Taxonomy" id="2827724"/>
    <lineage>
        <taxon>Viruses</taxon>
        <taxon>Duplodnaviria</taxon>
        <taxon>Heunggongvirae</taxon>
        <taxon>Uroviricota</taxon>
        <taxon>Caudoviricetes</taxon>
    </lineage>
</organism>
<accession>A0A8S5TNE3</accession>
<dbReference type="GO" id="GO:0003677">
    <property type="term" value="F:DNA binding"/>
    <property type="evidence" value="ECO:0007669"/>
    <property type="project" value="InterPro"/>
</dbReference>
<dbReference type="InterPro" id="IPR014879">
    <property type="entry name" value="Spo0A_C"/>
</dbReference>
<feature type="domain" description="Sporulation initiation factor Spo0A C-terminal" evidence="1">
    <location>
        <begin position="56"/>
        <end position="152"/>
    </location>
</feature>
<name>A0A8S5TNE3_9CAUD</name>
<dbReference type="InterPro" id="IPR036388">
    <property type="entry name" value="WH-like_DNA-bd_sf"/>
</dbReference>
<evidence type="ECO:0000313" key="2">
    <source>
        <dbReference type="EMBL" id="DAF64660.1"/>
    </source>
</evidence>
<dbReference type="GO" id="GO:0005509">
    <property type="term" value="F:calcium ion binding"/>
    <property type="evidence" value="ECO:0007669"/>
    <property type="project" value="InterPro"/>
</dbReference>
<reference evidence="2" key="1">
    <citation type="journal article" date="2021" name="Proc. Natl. Acad. Sci. U.S.A.">
        <title>A Catalog of Tens of Thousands of Viruses from Human Metagenomes Reveals Hidden Associations with Chronic Diseases.</title>
        <authorList>
            <person name="Tisza M.J."/>
            <person name="Buck C.B."/>
        </authorList>
    </citation>
    <scope>NUCLEOTIDE SEQUENCE</scope>
    <source>
        <strain evidence="2">Ct90d35</strain>
    </source>
</reference>
<protein>
    <submittedName>
        <fullName evidence="2">Sporulation initiation factor Spo0A C terminal</fullName>
    </submittedName>
</protein>
<dbReference type="GO" id="GO:0042173">
    <property type="term" value="P:regulation of sporulation resulting in formation of a cellular spore"/>
    <property type="evidence" value="ECO:0007669"/>
    <property type="project" value="InterPro"/>
</dbReference>
<evidence type="ECO:0000259" key="1">
    <source>
        <dbReference type="Pfam" id="PF08769"/>
    </source>
</evidence>
<dbReference type="SUPFAM" id="SSF46894">
    <property type="entry name" value="C-terminal effector domain of the bipartite response regulators"/>
    <property type="match status" value="1"/>
</dbReference>
<proteinExistence type="predicted"/>
<sequence>MTQMQIMDRKLELITACMLAKDAGSRKQAEQTLKEFLENLPVQGEASRARTRNETIRDVLVELGAGEHLDGYEYLVEAIEAKLDGKRRHIYAGVAMKHKTTESRVERACRGVVSWVFRVGDPEKLYRFFGGTVPQESGRPTNYAFIARIANEVKRRTEEV</sequence>
<dbReference type="GO" id="GO:0003700">
    <property type="term" value="F:DNA-binding transcription factor activity"/>
    <property type="evidence" value="ECO:0007669"/>
    <property type="project" value="InterPro"/>
</dbReference>
<dbReference type="InterPro" id="IPR016032">
    <property type="entry name" value="Sig_transdc_resp-reg_C-effctor"/>
</dbReference>
<keyword evidence="2" id="KW-0396">Initiation factor</keyword>
<dbReference type="Gene3D" id="1.10.10.10">
    <property type="entry name" value="Winged helix-like DNA-binding domain superfamily/Winged helix DNA-binding domain"/>
    <property type="match status" value="1"/>
</dbReference>